<dbReference type="Pfam" id="PF24883">
    <property type="entry name" value="NPHP3_N"/>
    <property type="match status" value="1"/>
</dbReference>
<evidence type="ECO:0000313" key="6">
    <source>
        <dbReference type="Proteomes" id="UP000799302"/>
    </source>
</evidence>
<dbReference type="Proteomes" id="UP000799302">
    <property type="component" value="Unassembled WGS sequence"/>
</dbReference>
<feature type="region of interest" description="Disordered" evidence="2">
    <location>
        <begin position="703"/>
        <end position="739"/>
    </location>
</feature>
<proteinExistence type="predicted"/>
<keyword evidence="6" id="KW-1185">Reference proteome</keyword>
<feature type="compositionally biased region" description="Acidic residues" evidence="2">
    <location>
        <begin position="784"/>
        <end position="795"/>
    </location>
</feature>
<reference evidence="5" key="1">
    <citation type="journal article" date="2020" name="Stud. Mycol.">
        <title>101 Dothideomycetes genomes: a test case for predicting lifestyles and emergence of pathogens.</title>
        <authorList>
            <person name="Haridas S."/>
            <person name="Albert R."/>
            <person name="Binder M."/>
            <person name="Bloem J."/>
            <person name="Labutti K."/>
            <person name="Salamov A."/>
            <person name="Andreopoulos B."/>
            <person name="Baker S."/>
            <person name="Barry K."/>
            <person name="Bills G."/>
            <person name="Bluhm B."/>
            <person name="Cannon C."/>
            <person name="Castanera R."/>
            <person name="Culley D."/>
            <person name="Daum C."/>
            <person name="Ezra D."/>
            <person name="Gonzalez J."/>
            <person name="Henrissat B."/>
            <person name="Kuo A."/>
            <person name="Liang C."/>
            <person name="Lipzen A."/>
            <person name="Lutzoni F."/>
            <person name="Magnuson J."/>
            <person name="Mondo S."/>
            <person name="Nolan M."/>
            <person name="Ohm R."/>
            <person name="Pangilinan J."/>
            <person name="Park H.-J."/>
            <person name="Ramirez L."/>
            <person name="Alfaro M."/>
            <person name="Sun H."/>
            <person name="Tritt A."/>
            <person name="Yoshinaga Y."/>
            <person name="Zwiers L.-H."/>
            <person name="Turgeon B."/>
            <person name="Goodwin S."/>
            <person name="Spatafora J."/>
            <person name="Crous P."/>
            <person name="Grigoriev I."/>
        </authorList>
    </citation>
    <scope>NUCLEOTIDE SEQUENCE</scope>
    <source>
        <strain evidence="5">CBS 115976</strain>
    </source>
</reference>
<organism evidence="5 6">
    <name type="scientific">Microthyrium microscopicum</name>
    <dbReference type="NCBI Taxonomy" id="703497"/>
    <lineage>
        <taxon>Eukaryota</taxon>
        <taxon>Fungi</taxon>
        <taxon>Dikarya</taxon>
        <taxon>Ascomycota</taxon>
        <taxon>Pezizomycotina</taxon>
        <taxon>Dothideomycetes</taxon>
        <taxon>Dothideomycetes incertae sedis</taxon>
        <taxon>Microthyriales</taxon>
        <taxon>Microthyriaceae</taxon>
        <taxon>Microthyrium</taxon>
    </lineage>
</organism>
<feature type="compositionally biased region" description="Acidic residues" evidence="2">
    <location>
        <begin position="711"/>
        <end position="727"/>
    </location>
</feature>
<evidence type="ECO:0000256" key="1">
    <source>
        <dbReference type="ARBA" id="ARBA00022737"/>
    </source>
</evidence>
<evidence type="ECO:0000313" key="5">
    <source>
        <dbReference type="EMBL" id="KAF2667391.1"/>
    </source>
</evidence>
<gene>
    <name evidence="5" type="ORF">BT63DRAFT_472150</name>
</gene>
<feature type="domain" description="Nephrocystin 3-like N-terminal" evidence="4">
    <location>
        <begin position="446"/>
        <end position="621"/>
    </location>
</feature>
<sequence>MDWIGDFSQGTITACSTSGQIVFLSNKFSLLSYSGSETQLWDSSTLFVLGIISKHSCERLTIAWFNMASIVVSGATSNEDVLLQQDVLLEIESEERKGWITKFTNEEDLQRPTRKLHDALESFEESLSLNELHDVRHTEQQCLEDFEKVITEMAAREDKKGKRKEWIQKLCRRSERFCLIALHYQEVFNALNNQAPQYTSVIWAAVRFLLVYNTNNEKLKASVADTLDKIGRDLEQLEVISTLQPVRQIVTGVTDTYKHLMGFLAEALSYYKESRVTRFRKNLTQPWEQRFQHSVNTIEQDVQRVRHVAQICLLSLAQKMKEGISLQIQDMEQKIDHSSVVLQQVLSDTGLLVKEGIEIQNMMKEAQSLISVPVNQFAALDIWKPAIKSILINENGRPNQTRWMMTSATALPKLASLEQSCKERLLRYRLSERKLSPPLMNIQCNIVKKGEMFQWLRCKKSSLLWIQGRRLLGPLDWTTIISLEVSALAQDIPNTTVLECYCYEFSRKTDTTVQTMLQLFIVQLVAQHAGRFTSNLSHQHTLSICRLAAAESNMLSLWSMFASCLEIASPKHLYMFIDNIDNLILPERAEGGLSDAEILLELLDGLAKTSTPICKILVTSRLDNQESIVSKLTTIRRQFHQSRCYFLQVPHFPEKLATQIQPPRRVVRYDSQVKRVNTDECEEICKRMDSDLTNPVEDLIMKTSAGKRESTDEDDLLDNSDDFDDASSIDSPSTFINTLSEPSDRRINRKIPRLEDSGDQEEFTGSAYRANDSLGRALDFCSSDDDLDEVDDSGPSDDGLSFMGNKNPGSESHNIDAIASVRPMEFETATSSDDSE</sequence>
<name>A0A6A6U731_9PEZI</name>
<evidence type="ECO:0000256" key="2">
    <source>
        <dbReference type="SAM" id="MobiDB-lite"/>
    </source>
</evidence>
<accession>A0A6A6U731</accession>
<feature type="domain" description="DUF7708" evidence="3">
    <location>
        <begin position="175"/>
        <end position="311"/>
    </location>
</feature>
<dbReference type="Pfam" id="PF24809">
    <property type="entry name" value="DUF7708"/>
    <property type="match status" value="1"/>
</dbReference>
<dbReference type="OrthoDB" id="61900at2759"/>
<evidence type="ECO:0008006" key="7">
    <source>
        <dbReference type="Google" id="ProtNLM"/>
    </source>
</evidence>
<dbReference type="EMBL" id="MU004237">
    <property type="protein sequence ID" value="KAF2667391.1"/>
    <property type="molecule type" value="Genomic_DNA"/>
</dbReference>
<keyword evidence="1" id="KW-0677">Repeat</keyword>
<feature type="region of interest" description="Disordered" evidence="2">
    <location>
        <begin position="784"/>
        <end position="836"/>
    </location>
</feature>
<protein>
    <recommendedName>
        <fullName evidence="7">NACHT domain-containing protein</fullName>
    </recommendedName>
</protein>
<dbReference type="AlphaFoldDB" id="A0A6A6U731"/>
<evidence type="ECO:0000259" key="3">
    <source>
        <dbReference type="Pfam" id="PF24809"/>
    </source>
</evidence>
<dbReference type="InterPro" id="IPR056884">
    <property type="entry name" value="NPHP3-like_N"/>
</dbReference>
<dbReference type="InterPro" id="IPR056125">
    <property type="entry name" value="DUF7708"/>
</dbReference>
<evidence type="ECO:0000259" key="4">
    <source>
        <dbReference type="Pfam" id="PF24883"/>
    </source>
</evidence>